<sequence>MRFGQQKSKKQAAMCAPAFFCRYQEGAAPGEGEGLSSGGTASCGVRPGVDYCALPGALSGALVLPLPVLPLFGVFLVL</sequence>
<keyword evidence="2" id="KW-1185">Reference proteome</keyword>
<dbReference type="AlphaFoldDB" id="A0A5E4T4T0"/>
<accession>A0A5E4T4T0</accession>
<dbReference type="EMBL" id="CABPSD010000002">
    <property type="protein sequence ID" value="VVD82947.1"/>
    <property type="molecule type" value="Genomic_DNA"/>
</dbReference>
<evidence type="ECO:0000313" key="2">
    <source>
        <dbReference type="Proteomes" id="UP000368474"/>
    </source>
</evidence>
<organism evidence="1 2">
    <name type="scientific">Pandoraea morbifera</name>
    <dbReference type="NCBI Taxonomy" id="2508300"/>
    <lineage>
        <taxon>Bacteria</taxon>
        <taxon>Pseudomonadati</taxon>
        <taxon>Pseudomonadota</taxon>
        <taxon>Betaproteobacteria</taxon>
        <taxon>Burkholderiales</taxon>
        <taxon>Burkholderiaceae</taxon>
        <taxon>Pandoraea</taxon>
    </lineage>
</organism>
<reference evidence="1 2" key="1">
    <citation type="submission" date="2019-08" db="EMBL/GenBank/DDBJ databases">
        <authorList>
            <person name="Peeters C."/>
        </authorList>
    </citation>
    <scope>NUCLEOTIDE SEQUENCE [LARGE SCALE GENOMIC DNA]</scope>
    <source>
        <strain evidence="1 2">LMG 31116</strain>
    </source>
</reference>
<proteinExistence type="predicted"/>
<evidence type="ECO:0000313" key="1">
    <source>
        <dbReference type="EMBL" id="VVD82947.1"/>
    </source>
</evidence>
<gene>
    <name evidence="1" type="ORF">PMO31116_01194</name>
</gene>
<dbReference type="Proteomes" id="UP000368474">
    <property type="component" value="Unassembled WGS sequence"/>
</dbReference>
<name>A0A5E4T4T0_9BURK</name>
<protein>
    <submittedName>
        <fullName evidence="1">Uncharacterized protein</fullName>
    </submittedName>
</protein>